<name>A0A9X4QSS1_9BACL</name>
<proteinExistence type="predicted"/>
<evidence type="ECO:0000256" key="1">
    <source>
        <dbReference type="ARBA" id="ARBA00023015"/>
    </source>
</evidence>
<keyword evidence="1" id="KW-0805">Transcription regulation</keyword>
<sequence length="293" mass="33155">MQETAIEWFESQLFIPDALACKGGIWPLRIGRNVAKPTYRTGLKILEYYNVHFITEGKVEFDHGGERVVLSRGDCFGMFPGDTYRYSLATGCHELQMTWISMDGPHVPGLFERAGLGRHKPFLTGVLGKELESALRLLFHPRKYDLKRHLELCAVLYQVFALLVPQGEAERTRQGIDSWIARSVAYMDTHYAEKITVHDVADYLSLHRAYFSKLFTERMGISPIHYLQKLRMDKAADLLHAGYAIVEIAAMLGYSDAYAFTHAFSKFYGMPPGHWRKARRGGAAAEAGTEATD</sequence>
<dbReference type="InterPro" id="IPR020449">
    <property type="entry name" value="Tscrpt_reg_AraC-type_HTH"/>
</dbReference>
<dbReference type="SUPFAM" id="SSF46689">
    <property type="entry name" value="Homeodomain-like"/>
    <property type="match status" value="2"/>
</dbReference>
<keyword evidence="4" id="KW-0804">Transcription</keyword>
<evidence type="ECO:0000259" key="5">
    <source>
        <dbReference type="PROSITE" id="PS01124"/>
    </source>
</evidence>
<accession>A0A9X4QSS1</accession>
<organism evidence="6 7">
    <name type="scientific">Cohnella rhizosphaerae</name>
    <dbReference type="NCBI Taxonomy" id="1457232"/>
    <lineage>
        <taxon>Bacteria</taxon>
        <taxon>Bacillati</taxon>
        <taxon>Bacillota</taxon>
        <taxon>Bacilli</taxon>
        <taxon>Bacillales</taxon>
        <taxon>Paenibacillaceae</taxon>
        <taxon>Cohnella</taxon>
    </lineage>
</organism>
<dbReference type="InterPro" id="IPR018062">
    <property type="entry name" value="HTH_AraC-typ_CS"/>
</dbReference>
<dbReference type="Gene3D" id="1.10.10.60">
    <property type="entry name" value="Homeodomain-like"/>
    <property type="match status" value="2"/>
</dbReference>
<reference evidence="6" key="1">
    <citation type="submission" date="2022-10" db="EMBL/GenBank/DDBJ databases">
        <title>Comparative genomic analysis of Cohnella hashimotonis sp. nov., isolated from the International Space Station.</title>
        <authorList>
            <person name="Simpson A."/>
            <person name="Venkateswaran K."/>
        </authorList>
    </citation>
    <scope>NUCLEOTIDE SEQUENCE</scope>
    <source>
        <strain evidence="6">DSM 28161</strain>
    </source>
</reference>
<dbReference type="InterPro" id="IPR018060">
    <property type="entry name" value="HTH_AraC"/>
</dbReference>
<keyword evidence="3" id="KW-0010">Activator</keyword>
<evidence type="ECO:0000256" key="3">
    <source>
        <dbReference type="ARBA" id="ARBA00023159"/>
    </source>
</evidence>
<dbReference type="AlphaFoldDB" id="A0A9X4QSS1"/>
<comment type="caution">
    <text evidence="6">The sequence shown here is derived from an EMBL/GenBank/DDBJ whole genome shotgun (WGS) entry which is preliminary data.</text>
</comment>
<dbReference type="PRINTS" id="PR00032">
    <property type="entry name" value="HTHARAC"/>
</dbReference>
<dbReference type="GO" id="GO:0003700">
    <property type="term" value="F:DNA-binding transcription factor activity"/>
    <property type="evidence" value="ECO:0007669"/>
    <property type="project" value="InterPro"/>
</dbReference>
<dbReference type="InterPro" id="IPR009057">
    <property type="entry name" value="Homeodomain-like_sf"/>
</dbReference>
<dbReference type="InterPro" id="IPR037923">
    <property type="entry name" value="HTH-like"/>
</dbReference>
<dbReference type="InterPro" id="IPR003313">
    <property type="entry name" value="AraC-bd"/>
</dbReference>
<evidence type="ECO:0000313" key="6">
    <source>
        <dbReference type="EMBL" id="MDG0809875.1"/>
    </source>
</evidence>
<keyword evidence="7" id="KW-1185">Reference proteome</keyword>
<protein>
    <submittedName>
        <fullName evidence="6">AraC family transcriptional regulator</fullName>
    </submittedName>
</protein>
<dbReference type="SUPFAM" id="SSF51215">
    <property type="entry name" value="Regulatory protein AraC"/>
    <property type="match status" value="1"/>
</dbReference>
<evidence type="ECO:0000313" key="7">
    <source>
        <dbReference type="Proteomes" id="UP001153404"/>
    </source>
</evidence>
<dbReference type="PROSITE" id="PS01124">
    <property type="entry name" value="HTH_ARAC_FAMILY_2"/>
    <property type="match status" value="1"/>
</dbReference>
<dbReference type="Pfam" id="PF02311">
    <property type="entry name" value="AraC_binding"/>
    <property type="match status" value="1"/>
</dbReference>
<dbReference type="PROSITE" id="PS00041">
    <property type="entry name" value="HTH_ARAC_FAMILY_1"/>
    <property type="match status" value="1"/>
</dbReference>
<dbReference type="Proteomes" id="UP001153404">
    <property type="component" value="Unassembled WGS sequence"/>
</dbReference>
<dbReference type="PANTHER" id="PTHR46796">
    <property type="entry name" value="HTH-TYPE TRANSCRIPTIONAL ACTIVATOR RHAS-RELATED"/>
    <property type="match status" value="1"/>
</dbReference>
<evidence type="ECO:0000256" key="4">
    <source>
        <dbReference type="ARBA" id="ARBA00023163"/>
    </source>
</evidence>
<evidence type="ECO:0000256" key="2">
    <source>
        <dbReference type="ARBA" id="ARBA00023125"/>
    </source>
</evidence>
<dbReference type="EMBL" id="JAPDIA010000003">
    <property type="protein sequence ID" value="MDG0809875.1"/>
    <property type="molecule type" value="Genomic_DNA"/>
</dbReference>
<feature type="domain" description="HTH araC/xylS-type" evidence="5">
    <location>
        <begin position="181"/>
        <end position="278"/>
    </location>
</feature>
<dbReference type="RefSeq" id="WP_277531403.1">
    <property type="nucleotide sequence ID" value="NZ_JAPDIA010000003.1"/>
</dbReference>
<dbReference type="SMART" id="SM00342">
    <property type="entry name" value="HTH_ARAC"/>
    <property type="match status" value="1"/>
</dbReference>
<dbReference type="GO" id="GO:0043565">
    <property type="term" value="F:sequence-specific DNA binding"/>
    <property type="evidence" value="ECO:0007669"/>
    <property type="project" value="InterPro"/>
</dbReference>
<keyword evidence="2" id="KW-0238">DNA-binding</keyword>
<gene>
    <name evidence="6" type="ORF">OMP40_11405</name>
</gene>
<dbReference type="Pfam" id="PF12833">
    <property type="entry name" value="HTH_18"/>
    <property type="match status" value="1"/>
</dbReference>
<dbReference type="InterPro" id="IPR050204">
    <property type="entry name" value="AraC_XylS_family_regulators"/>
</dbReference>